<reference evidence="3" key="1">
    <citation type="submission" date="2019-07" db="EMBL/GenBank/DDBJ databases">
        <authorList>
            <person name="Alioto T."/>
            <person name="Alioto T."/>
            <person name="Gomez Garrido J."/>
        </authorList>
    </citation>
    <scope>NUCLEOTIDE SEQUENCE</scope>
</reference>
<organism evidence="3 4">
    <name type="scientific">Prunus dulcis</name>
    <name type="common">Almond</name>
    <name type="synonym">Amygdalus dulcis</name>
    <dbReference type="NCBI Taxonomy" id="3755"/>
    <lineage>
        <taxon>Eukaryota</taxon>
        <taxon>Viridiplantae</taxon>
        <taxon>Streptophyta</taxon>
        <taxon>Embryophyta</taxon>
        <taxon>Tracheophyta</taxon>
        <taxon>Spermatophyta</taxon>
        <taxon>Magnoliopsida</taxon>
        <taxon>eudicotyledons</taxon>
        <taxon>Gunneridae</taxon>
        <taxon>Pentapetalae</taxon>
        <taxon>rosids</taxon>
        <taxon>fabids</taxon>
        <taxon>Rosales</taxon>
        <taxon>Rosaceae</taxon>
        <taxon>Amygdaloideae</taxon>
        <taxon>Amygdaleae</taxon>
        <taxon>Prunus</taxon>
    </lineage>
</organism>
<protein>
    <submittedName>
        <fullName evidence="3">Uncharacterized protein</fullName>
    </submittedName>
</protein>
<dbReference type="InParanoid" id="A0A5E4FH26"/>
<dbReference type="Gramene" id="VVA27463">
    <property type="protein sequence ID" value="VVA27463"/>
    <property type="gene ID" value="Prudul26B035444"/>
</dbReference>
<proteinExistence type="predicted"/>
<dbReference type="EMBL" id="CABIKO010000122">
    <property type="protein sequence ID" value="VVA27463.1"/>
    <property type="molecule type" value="Genomic_DNA"/>
</dbReference>
<evidence type="ECO:0000256" key="1">
    <source>
        <dbReference type="SAM" id="MobiDB-lite"/>
    </source>
</evidence>
<reference evidence="4" key="2">
    <citation type="journal article" date="2020" name="Plant J.">
        <title>Transposons played a major role in the diversification between the closely related almond and peach genomes: results from the almond genome sequence.</title>
        <authorList>
            <person name="Alioto T."/>
            <person name="Alexiou K.G."/>
            <person name="Bardil A."/>
            <person name="Barteri F."/>
            <person name="Castanera R."/>
            <person name="Cruz F."/>
            <person name="Dhingra A."/>
            <person name="Duval H."/>
            <person name="Fernandez I Marti A."/>
            <person name="Frias L."/>
            <person name="Galan B."/>
            <person name="Garcia J.L."/>
            <person name="Howad W."/>
            <person name="Gomez-Garrido J."/>
            <person name="Gut M."/>
            <person name="Julca I."/>
            <person name="Morata J."/>
            <person name="Puigdomenech P."/>
            <person name="Ribeca P."/>
            <person name="Rubio Cabetas M.J."/>
            <person name="Vlasova A."/>
            <person name="Wirthensohn M."/>
            <person name="Garcia-Mas J."/>
            <person name="Gabaldon T."/>
            <person name="Casacuberta J.M."/>
            <person name="Arus P."/>
        </authorList>
    </citation>
    <scope>NUCLEOTIDE SEQUENCE [LARGE SCALE GENOMIC DNA]</scope>
    <source>
        <strain evidence="4">cv. Texas</strain>
    </source>
</reference>
<keyword evidence="5" id="KW-1185">Reference proteome</keyword>
<feature type="region of interest" description="Disordered" evidence="1">
    <location>
        <begin position="1"/>
        <end position="20"/>
    </location>
</feature>
<gene>
    <name evidence="3" type="ORF">ALMOND_2B035444</name>
    <name evidence="2" type="ORF">L3X38_022783</name>
</gene>
<evidence type="ECO:0000313" key="2">
    <source>
        <dbReference type="EMBL" id="KAI5332654.1"/>
    </source>
</evidence>
<name>A0A5E4FH26_PRUDU</name>
<feature type="compositionally biased region" description="Polar residues" evidence="1">
    <location>
        <begin position="1"/>
        <end position="11"/>
    </location>
</feature>
<dbReference type="AlphaFoldDB" id="A0A5E4FH26"/>
<evidence type="ECO:0000313" key="4">
    <source>
        <dbReference type="Proteomes" id="UP000327085"/>
    </source>
</evidence>
<reference evidence="2 5" key="3">
    <citation type="journal article" date="2022" name="G3 (Bethesda)">
        <title>Whole-genome sequence and methylome profiling of the almond [Prunus dulcis (Mill.) D.A. Webb] cultivar 'Nonpareil'.</title>
        <authorList>
            <person name="D'Amico-Willman K.M."/>
            <person name="Ouma W.Z."/>
            <person name="Meulia T."/>
            <person name="Sideli G.M."/>
            <person name="Gradziel T.M."/>
            <person name="Fresnedo-Ramirez J."/>
        </authorList>
    </citation>
    <scope>NUCLEOTIDE SEQUENCE [LARGE SCALE GENOMIC DNA]</scope>
    <source>
        <strain evidence="2">Clone GOH B32 T37-40</strain>
    </source>
</reference>
<sequence length="121" mass="12598">MDQPPKGTTSALGGPHKSTLAPRTCSEWISLCHVPCPPGPTRAAPAAVAVANSLNLLEKPSVGVIWRLDCSRAYVAAPGRPQSANCCVADAHNGTKEKTDTVNDSALVLRICPWGIVGITD</sequence>
<dbReference type="Proteomes" id="UP001054821">
    <property type="component" value="Chromosome 4"/>
</dbReference>
<accession>A0A5E4FH26</accession>
<evidence type="ECO:0000313" key="5">
    <source>
        <dbReference type="Proteomes" id="UP001054821"/>
    </source>
</evidence>
<evidence type="ECO:0000313" key="3">
    <source>
        <dbReference type="EMBL" id="VVA27463.1"/>
    </source>
</evidence>
<dbReference type="Proteomes" id="UP000327085">
    <property type="component" value="Chromosome 4"/>
</dbReference>
<dbReference type="EMBL" id="JAJFAZ020000004">
    <property type="protein sequence ID" value="KAI5332654.1"/>
    <property type="molecule type" value="Genomic_DNA"/>
</dbReference>